<gene>
    <name evidence="2" type="ORF">CEK00_02730</name>
</gene>
<name>A0A270NRN4_STEMA</name>
<dbReference type="Proteomes" id="UP000216433">
    <property type="component" value="Unassembled WGS sequence"/>
</dbReference>
<dbReference type="SUPFAM" id="SSF53474">
    <property type="entry name" value="alpha/beta-Hydrolases"/>
    <property type="match status" value="1"/>
</dbReference>
<organism evidence="2 3">
    <name type="scientific">Stenotrophomonas maltophilia</name>
    <name type="common">Pseudomonas maltophilia</name>
    <name type="synonym">Xanthomonas maltophilia</name>
    <dbReference type="NCBI Taxonomy" id="40324"/>
    <lineage>
        <taxon>Bacteria</taxon>
        <taxon>Pseudomonadati</taxon>
        <taxon>Pseudomonadota</taxon>
        <taxon>Gammaproteobacteria</taxon>
        <taxon>Lysobacterales</taxon>
        <taxon>Lysobacteraceae</taxon>
        <taxon>Stenotrophomonas</taxon>
        <taxon>Stenotrophomonas maltophilia group</taxon>
    </lineage>
</organism>
<proteinExistence type="predicted"/>
<comment type="caution">
    <text evidence="2">The sequence shown here is derived from an EMBL/GenBank/DDBJ whole genome shotgun (WGS) entry which is preliminary data.</text>
</comment>
<dbReference type="GO" id="GO:0006629">
    <property type="term" value="P:lipid metabolic process"/>
    <property type="evidence" value="ECO:0007669"/>
    <property type="project" value="InterPro"/>
</dbReference>
<evidence type="ECO:0000313" key="2">
    <source>
        <dbReference type="EMBL" id="PAM74258.1"/>
    </source>
</evidence>
<dbReference type="EMBL" id="NJGC01000002">
    <property type="protein sequence ID" value="PAM74258.1"/>
    <property type="molecule type" value="Genomic_DNA"/>
</dbReference>
<dbReference type="Pfam" id="PF20410">
    <property type="entry name" value="X-Tfes_XVIPCD"/>
    <property type="match status" value="1"/>
</dbReference>
<dbReference type="RefSeq" id="WP_095377167.1">
    <property type="nucleotide sequence ID" value="NZ_JAEDVB010000069.1"/>
</dbReference>
<feature type="domain" description="X-Tfes XVIPCD" evidence="1">
    <location>
        <begin position="316"/>
        <end position="415"/>
    </location>
</feature>
<dbReference type="AlphaFoldDB" id="A0A270NRN4"/>
<dbReference type="Gene3D" id="3.40.50.1820">
    <property type="entry name" value="alpha/beta hydrolase"/>
    <property type="match status" value="1"/>
</dbReference>
<protein>
    <submittedName>
        <fullName evidence="2">Lipase</fullName>
    </submittedName>
</protein>
<sequence>MTITSQDYAALSDDAYKDRAVGRRAPGQEEKVILNGHEYKILEHVDNRLNGYQGTVYQRVDSKEIVIAHRGTEQIGRDGILTDGGMVVARTNVQAPDAIALTQRTLEAAAAQSRLSGGPTPQVTVTGHSLGGALAQITSHHFNIKGETFNAYGAVSLGYRIPEGGNTMINHVMASDPVSAASPHFGQVRIYAKPEEIRTLSAAGFSNHSLRALIPDYPVIAAASSLGSHKLGNFLDQGSVLKHPETQTLAKDNARMIEEYRDNLESLRSGITRAARGIPGGAVDLYDHIRGPLQPGEPARREAEKNGHHTSMLRMDDANHVGNPLFNDAIRGVHAQDVRVGRVPDVMSTQLAGSLAAEMHAAGGKRIDEVVMNADASRSFAVQGQGGDPAHLRVSVDTAVAMNTPLEQSSQRIDQQAANQRVALERDQQLEQQRNQTRSLQA</sequence>
<evidence type="ECO:0000313" key="3">
    <source>
        <dbReference type="Proteomes" id="UP000216433"/>
    </source>
</evidence>
<dbReference type="InterPro" id="IPR029058">
    <property type="entry name" value="AB_hydrolase_fold"/>
</dbReference>
<evidence type="ECO:0000259" key="1">
    <source>
        <dbReference type="Pfam" id="PF20410"/>
    </source>
</evidence>
<reference evidence="2 3" key="1">
    <citation type="submission" date="2017-06" db="EMBL/GenBank/DDBJ databases">
        <title>Genome sequencing and assembly of Stenotrophomonas maltophilia DF07.</title>
        <authorList>
            <person name="Iyer R."/>
        </authorList>
    </citation>
    <scope>NUCLEOTIDE SEQUENCE [LARGE SCALE GENOMIC DNA]</scope>
    <source>
        <strain evidence="2 3">DF07</strain>
    </source>
</reference>
<accession>A0A270NRN4</accession>
<dbReference type="InterPro" id="IPR046519">
    <property type="entry name" value="X-Tfes_XVIPCD"/>
</dbReference>
<dbReference type="Pfam" id="PF26363">
    <property type="entry name" value="Phospholipase-like"/>
    <property type="match status" value="1"/>
</dbReference>